<evidence type="ECO:0000313" key="3">
    <source>
        <dbReference type="EMBL" id="MBJ7597425.1"/>
    </source>
</evidence>
<dbReference type="Pfam" id="PF08443">
    <property type="entry name" value="RimK"/>
    <property type="match status" value="1"/>
</dbReference>
<keyword evidence="4" id="KW-1185">Reference proteome</keyword>
<dbReference type="Gene3D" id="3.40.50.20">
    <property type="match status" value="1"/>
</dbReference>
<dbReference type="PANTHER" id="PTHR21621">
    <property type="entry name" value="RIBOSOMAL PROTEIN S6 MODIFICATION PROTEIN"/>
    <property type="match status" value="1"/>
</dbReference>
<feature type="domain" description="ATP-grasp" evidence="2">
    <location>
        <begin position="107"/>
        <end position="291"/>
    </location>
</feature>
<evidence type="ECO:0000256" key="1">
    <source>
        <dbReference type="PROSITE-ProRule" id="PRU00409"/>
    </source>
</evidence>
<dbReference type="PANTHER" id="PTHR21621:SF0">
    <property type="entry name" value="BETA-CITRYLGLUTAMATE SYNTHASE B-RELATED"/>
    <property type="match status" value="1"/>
</dbReference>
<dbReference type="RefSeq" id="WP_338199630.1">
    <property type="nucleotide sequence ID" value="NZ_JAEKNR010000061.1"/>
</dbReference>
<sequence>MRLGVVGWDGEEYESRHLLDTGRALGHDTTLFTLDDVSWGAIGSAHGVLVGGRPAVELDVIVSRAQLRKPCWQSDLERLTLLSNLPDTPILDPASRFVAAESKFVQIQRLGAAGIPVMPTIGCDSVESVRCALRTWGHTVLKPSFGWEGNDVERVSAGSDFAEVAQRLLRRYGRVLAQPYVPHPQGDMRLTVVDGEVVLSLRRVPQRDGWKANLAQGARAEPLRPPAELVELAVRATRVMGITIAGVDIMRCGDQHVVVEINNGPGWHPLTKEEEASAAYAIVRYAARVAARRARD</sequence>
<comment type="caution">
    <text evidence="3">The sequence shown here is derived from an EMBL/GenBank/DDBJ whole genome shotgun (WGS) entry which is preliminary data.</text>
</comment>
<dbReference type="GO" id="GO:0005524">
    <property type="term" value="F:ATP binding"/>
    <property type="evidence" value="ECO:0007669"/>
    <property type="project" value="UniProtKB-UniRule"/>
</dbReference>
<proteinExistence type="predicted"/>
<dbReference type="Proteomes" id="UP000612893">
    <property type="component" value="Unassembled WGS sequence"/>
</dbReference>
<keyword evidence="1" id="KW-0067">ATP-binding</keyword>
<dbReference type="InterPro" id="IPR011761">
    <property type="entry name" value="ATP-grasp"/>
</dbReference>
<organism evidence="3 4">
    <name type="scientific">Candidatus Nephthysia bennettiae</name>
    <dbReference type="NCBI Taxonomy" id="3127016"/>
    <lineage>
        <taxon>Bacteria</taxon>
        <taxon>Bacillati</taxon>
        <taxon>Candidatus Dormiibacterota</taxon>
        <taxon>Candidatus Dormibacteria</taxon>
        <taxon>Candidatus Dormibacterales</taxon>
        <taxon>Candidatus Dormibacteraceae</taxon>
        <taxon>Candidatus Nephthysia</taxon>
    </lineage>
</organism>
<dbReference type="InterPro" id="IPR013651">
    <property type="entry name" value="ATP-grasp_RimK-type"/>
</dbReference>
<evidence type="ECO:0000313" key="4">
    <source>
        <dbReference type="Proteomes" id="UP000612893"/>
    </source>
</evidence>
<accession>A0A934N1V9</accession>
<dbReference type="EMBL" id="JAEKNR010000061">
    <property type="protein sequence ID" value="MBJ7597425.1"/>
    <property type="molecule type" value="Genomic_DNA"/>
</dbReference>
<protein>
    <recommendedName>
        <fullName evidence="2">ATP-grasp domain-containing protein</fullName>
    </recommendedName>
</protein>
<dbReference type="SUPFAM" id="SSF56059">
    <property type="entry name" value="Glutathione synthetase ATP-binding domain-like"/>
    <property type="match status" value="1"/>
</dbReference>
<evidence type="ECO:0000259" key="2">
    <source>
        <dbReference type="PROSITE" id="PS50975"/>
    </source>
</evidence>
<gene>
    <name evidence="3" type="ORF">JF922_04985</name>
</gene>
<name>A0A934N1V9_9BACT</name>
<dbReference type="Gene3D" id="3.30.470.20">
    <property type="entry name" value="ATP-grasp fold, B domain"/>
    <property type="match status" value="1"/>
</dbReference>
<reference evidence="3" key="1">
    <citation type="submission" date="2020-10" db="EMBL/GenBank/DDBJ databases">
        <title>Ca. Dormibacterota MAGs.</title>
        <authorList>
            <person name="Montgomery K."/>
        </authorList>
    </citation>
    <scope>NUCLEOTIDE SEQUENCE [LARGE SCALE GENOMIC DNA]</scope>
    <source>
        <strain evidence="3">SC8812_S17_10</strain>
    </source>
</reference>
<keyword evidence="1" id="KW-0547">Nucleotide-binding</keyword>
<dbReference type="PROSITE" id="PS50975">
    <property type="entry name" value="ATP_GRASP"/>
    <property type="match status" value="1"/>
</dbReference>
<dbReference type="AlphaFoldDB" id="A0A934N1V9"/>